<organism evidence="4 5">
    <name type="scientific">Aeromicrobium endophyticum</name>
    <dbReference type="NCBI Taxonomy" id="2292704"/>
    <lineage>
        <taxon>Bacteria</taxon>
        <taxon>Bacillati</taxon>
        <taxon>Actinomycetota</taxon>
        <taxon>Actinomycetes</taxon>
        <taxon>Propionibacteriales</taxon>
        <taxon>Nocardioidaceae</taxon>
        <taxon>Aeromicrobium</taxon>
    </lineage>
</organism>
<dbReference type="Gene3D" id="3.40.50.2300">
    <property type="match status" value="1"/>
</dbReference>
<dbReference type="SUPFAM" id="SSF52172">
    <property type="entry name" value="CheY-like"/>
    <property type="match status" value="1"/>
</dbReference>
<evidence type="ECO:0000313" key="4">
    <source>
        <dbReference type="EMBL" id="REK68981.1"/>
    </source>
</evidence>
<proteinExistence type="predicted"/>
<evidence type="ECO:0000256" key="2">
    <source>
        <dbReference type="PROSITE-ProRule" id="PRU00169"/>
    </source>
</evidence>
<dbReference type="SMART" id="SM00448">
    <property type="entry name" value="REC"/>
    <property type="match status" value="1"/>
</dbReference>
<comment type="caution">
    <text evidence="4">The sequence shown here is derived from an EMBL/GenBank/DDBJ whole genome shotgun (WGS) entry which is preliminary data.</text>
</comment>
<dbReference type="InterPro" id="IPR011006">
    <property type="entry name" value="CheY-like_superfamily"/>
</dbReference>
<dbReference type="InterPro" id="IPR050595">
    <property type="entry name" value="Bact_response_regulator"/>
</dbReference>
<evidence type="ECO:0000313" key="5">
    <source>
        <dbReference type="Proteomes" id="UP000265581"/>
    </source>
</evidence>
<dbReference type="Pfam" id="PF00072">
    <property type="entry name" value="Response_reg"/>
    <property type="match status" value="1"/>
</dbReference>
<name>A0A371NZF4_9ACTN</name>
<accession>A0A371NZF4</accession>
<gene>
    <name evidence="4" type="ORF">DX116_19190</name>
</gene>
<dbReference type="Proteomes" id="UP000265581">
    <property type="component" value="Unassembled WGS sequence"/>
</dbReference>
<evidence type="ECO:0000259" key="3">
    <source>
        <dbReference type="PROSITE" id="PS50110"/>
    </source>
</evidence>
<feature type="modified residue" description="4-aspartylphosphate" evidence="2">
    <location>
        <position position="51"/>
    </location>
</feature>
<dbReference type="InterPro" id="IPR001789">
    <property type="entry name" value="Sig_transdc_resp-reg_receiver"/>
</dbReference>
<reference evidence="4 5" key="1">
    <citation type="submission" date="2018-08" db="EMBL/GenBank/DDBJ databases">
        <title>Aeromicrobium sp. M2KJ-4, whole genome shotgun sequence.</title>
        <authorList>
            <person name="Tuo L."/>
        </authorList>
    </citation>
    <scope>NUCLEOTIDE SEQUENCE [LARGE SCALE GENOMIC DNA]</scope>
    <source>
        <strain evidence="4 5">M2KJ-4</strain>
    </source>
</reference>
<dbReference type="PROSITE" id="PS50110">
    <property type="entry name" value="RESPONSE_REGULATORY"/>
    <property type="match status" value="1"/>
</dbReference>
<evidence type="ECO:0000256" key="1">
    <source>
        <dbReference type="ARBA" id="ARBA00022553"/>
    </source>
</evidence>
<dbReference type="AlphaFoldDB" id="A0A371NZF4"/>
<dbReference type="GO" id="GO:0000160">
    <property type="term" value="P:phosphorelay signal transduction system"/>
    <property type="evidence" value="ECO:0007669"/>
    <property type="project" value="InterPro"/>
</dbReference>
<dbReference type="OrthoDB" id="3197131at2"/>
<protein>
    <submittedName>
        <fullName evidence="4">Response regulator</fullName>
    </submittedName>
</protein>
<keyword evidence="5" id="KW-1185">Reference proteome</keyword>
<dbReference type="PANTHER" id="PTHR44591:SF18">
    <property type="entry name" value="REGULATORY PROTEIN"/>
    <property type="match status" value="1"/>
</dbReference>
<sequence>MLVVDDTASIRFLIRTNLELAGFEVDEAVDGVDCLEILARLDVMPDVITVDVMMPRLDGVATVAALRADARTRDIAVVMVSTQGQTADIQRATDAGVDAYVTKPFDPDFLIVTIGEVLDRTRERREGPPIS</sequence>
<dbReference type="EMBL" id="QUBR01000003">
    <property type="protein sequence ID" value="REK68981.1"/>
    <property type="molecule type" value="Genomic_DNA"/>
</dbReference>
<feature type="domain" description="Response regulatory" evidence="3">
    <location>
        <begin position="1"/>
        <end position="118"/>
    </location>
</feature>
<dbReference type="PANTHER" id="PTHR44591">
    <property type="entry name" value="STRESS RESPONSE REGULATOR PROTEIN 1"/>
    <property type="match status" value="1"/>
</dbReference>
<keyword evidence="1 2" id="KW-0597">Phosphoprotein</keyword>